<evidence type="ECO:0000256" key="4">
    <source>
        <dbReference type="ARBA" id="ARBA00022723"/>
    </source>
</evidence>
<evidence type="ECO:0000256" key="7">
    <source>
        <dbReference type="ARBA" id="ARBA00022833"/>
    </source>
</evidence>
<dbReference type="Pfam" id="PF05572">
    <property type="entry name" value="Peptidase_M43"/>
    <property type="match status" value="1"/>
</dbReference>
<sequence length="297" mass="32973">MTRKAIFLLASTIISMVLGVAVTNKGECGAPEPTEEHIAVAQEMARNESKISINNFAVLDKIHVPVYVHVVSANKKEYPKVGLRFPFIYVTLSVVTIRNAYSEAQNKQVRAMITTLNKNYENMGFQFSLRKTDYTVNIGWASGKDGLTMKKLLRKGNYRTLNLYYVNTVLQSSTGTITGMCQFPTTGGNSGKTLILDGCVIRRDAMNNGQTTTHEVGHWLGLFHTFQGGCTGSGDMVADTPACKQTWSCDEKTDTCPKLPGKDAVHNFMAYGNCRTQFTDGQAKRARSQYEFYRAKK</sequence>
<keyword evidence="7" id="KW-0862">Zinc</keyword>
<dbReference type="GO" id="GO:0006508">
    <property type="term" value="P:proteolysis"/>
    <property type="evidence" value="ECO:0007669"/>
    <property type="project" value="UniProtKB-KW"/>
</dbReference>
<dbReference type="GO" id="GO:0046872">
    <property type="term" value="F:metal ion binding"/>
    <property type="evidence" value="ECO:0007669"/>
    <property type="project" value="UniProtKB-KW"/>
</dbReference>
<keyword evidence="3" id="KW-0645">Protease</keyword>
<evidence type="ECO:0000256" key="8">
    <source>
        <dbReference type="ARBA" id="ARBA00023049"/>
    </source>
</evidence>
<dbReference type="InterPro" id="IPR024079">
    <property type="entry name" value="MetalloPept_cat_dom_sf"/>
</dbReference>
<keyword evidence="13" id="KW-1185">Reference proteome</keyword>
<dbReference type="EMBL" id="SRPW01000880">
    <property type="protein sequence ID" value="KAG6011425.1"/>
    <property type="molecule type" value="Genomic_DNA"/>
</dbReference>
<keyword evidence="4" id="KW-0479">Metal-binding</keyword>
<reference evidence="12" key="1">
    <citation type="journal article" date="2020" name="bioRxiv">
        <title>Whole genome comparisons of ergot fungi reveals the divergence and evolution of species within the genus Claviceps are the result of varying mechanisms driving genome evolution and host range expansion.</title>
        <authorList>
            <person name="Wyka S.A."/>
            <person name="Mondo S.J."/>
            <person name="Liu M."/>
            <person name="Dettman J."/>
            <person name="Nalam V."/>
            <person name="Broders K.D."/>
        </authorList>
    </citation>
    <scope>NUCLEOTIDE SEQUENCE</scope>
    <source>
        <strain evidence="12">CCC 602</strain>
    </source>
</reference>
<comment type="function">
    <text evidence="1">Secreted metalloproteinase that allows assimilation of proteinaceous substrates.</text>
</comment>
<evidence type="ECO:0000256" key="5">
    <source>
        <dbReference type="ARBA" id="ARBA00022729"/>
    </source>
</evidence>
<dbReference type="Gene3D" id="3.40.390.10">
    <property type="entry name" value="Collagenase (Catalytic Domain)"/>
    <property type="match status" value="1"/>
</dbReference>
<dbReference type="PANTHER" id="PTHR47466:SF1">
    <property type="entry name" value="METALLOPROTEASE MEP1 (AFU_ORTHOLOGUE AFUA_1G07730)-RELATED"/>
    <property type="match status" value="1"/>
</dbReference>
<name>A0A9P7NBB4_9HYPO</name>
<feature type="domain" description="Peptidase M43 pregnancy-associated plasma-A" evidence="11">
    <location>
        <begin position="157"/>
        <end position="288"/>
    </location>
</feature>
<evidence type="ECO:0000313" key="13">
    <source>
        <dbReference type="Proteomes" id="UP000748025"/>
    </source>
</evidence>
<evidence type="ECO:0000259" key="11">
    <source>
        <dbReference type="Pfam" id="PF05572"/>
    </source>
</evidence>
<evidence type="ECO:0000256" key="1">
    <source>
        <dbReference type="ARBA" id="ARBA00003174"/>
    </source>
</evidence>
<protein>
    <recommendedName>
        <fullName evidence="11">Peptidase M43 pregnancy-associated plasma-A domain-containing protein</fullName>
    </recommendedName>
</protein>
<keyword evidence="9" id="KW-1015">Disulfide bond</keyword>
<comment type="similarity">
    <text evidence="2">Belongs to the peptidase M43B family.</text>
</comment>
<feature type="chain" id="PRO_5040127063" description="Peptidase M43 pregnancy-associated plasma-A domain-containing protein" evidence="10">
    <location>
        <begin position="20"/>
        <end position="297"/>
    </location>
</feature>
<dbReference type="OrthoDB" id="536211at2759"/>
<keyword evidence="6" id="KW-0378">Hydrolase</keyword>
<comment type="caution">
    <text evidence="12">The sequence shown here is derived from an EMBL/GenBank/DDBJ whole genome shotgun (WGS) entry which is preliminary data.</text>
</comment>
<keyword evidence="5 10" id="KW-0732">Signal</keyword>
<evidence type="ECO:0000256" key="3">
    <source>
        <dbReference type="ARBA" id="ARBA00022670"/>
    </source>
</evidence>
<evidence type="ECO:0000313" key="12">
    <source>
        <dbReference type="EMBL" id="KAG6011425.1"/>
    </source>
</evidence>
<accession>A0A9P7NBB4</accession>
<evidence type="ECO:0000256" key="2">
    <source>
        <dbReference type="ARBA" id="ARBA00008721"/>
    </source>
</evidence>
<proteinExistence type="inferred from homology"/>
<organism evidence="12 13">
    <name type="scientific">Claviceps pusilla</name>
    <dbReference type="NCBI Taxonomy" id="123648"/>
    <lineage>
        <taxon>Eukaryota</taxon>
        <taxon>Fungi</taxon>
        <taxon>Dikarya</taxon>
        <taxon>Ascomycota</taxon>
        <taxon>Pezizomycotina</taxon>
        <taxon>Sordariomycetes</taxon>
        <taxon>Hypocreomycetidae</taxon>
        <taxon>Hypocreales</taxon>
        <taxon>Clavicipitaceae</taxon>
        <taxon>Claviceps</taxon>
    </lineage>
</organism>
<evidence type="ECO:0000256" key="6">
    <source>
        <dbReference type="ARBA" id="ARBA00022801"/>
    </source>
</evidence>
<keyword evidence="8" id="KW-0482">Metalloprotease</keyword>
<dbReference type="AlphaFoldDB" id="A0A9P7NBB4"/>
<dbReference type="CDD" id="cd04275">
    <property type="entry name" value="ZnMc_pappalysin_like"/>
    <property type="match status" value="1"/>
</dbReference>
<evidence type="ECO:0000256" key="10">
    <source>
        <dbReference type="SAM" id="SignalP"/>
    </source>
</evidence>
<evidence type="ECO:0000256" key="9">
    <source>
        <dbReference type="ARBA" id="ARBA00023157"/>
    </source>
</evidence>
<gene>
    <name evidence="12" type="ORF">E4U43_008317</name>
</gene>
<dbReference type="InterPro" id="IPR008754">
    <property type="entry name" value="Peptidase_M43"/>
</dbReference>
<feature type="signal peptide" evidence="10">
    <location>
        <begin position="1"/>
        <end position="19"/>
    </location>
</feature>
<dbReference type="PANTHER" id="PTHR47466">
    <property type="match status" value="1"/>
</dbReference>
<dbReference type="SUPFAM" id="SSF55486">
    <property type="entry name" value="Metalloproteases ('zincins'), catalytic domain"/>
    <property type="match status" value="1"/>
</dbReference>
<dbReference type="Proteomes" id="UP000748025">
    <property type="component" value="Unassembled WGS sequence"/>
</dbReference>
<dbReference type="GO" id="GO:0008237">
    <property type="term" value="F:metallopeptidase activity"/>
    <property type="evidence" value="ECO:0007669"/>
    <property type="project" value="UniProtKB-KW"/>
</dbReference>